<dbReference type="PRINTS" id="PR00069">
    <property type="entry name" value="ALDKETRDTASE"/>
</dbReference>
<dbReference type="STRING" id="99656.SAMN05421659_10831"/>
<dbReference type="Proteomes" id="UP000199701">
    <property type="component" value="Unassembled WGS sequence"/>
</dbReference>
<dbReference type="PANTHER" id="PTHR43364">
    <property type="entry name" value="NADH-SPECIFIC METHYLGLYOXAL REDUCTASE-RELATED"/>
    <property type="match status" value="1"/>
</dbReference>
<dbReference type="InterPro" id="IPR036812">
    <property type="entry name" value="NAD(P)_OxRdtase_dom_sf"/>
</dbReference>
<dbReference type="GO" id="GO:0016491">
    <property type="term" value="F:oxidoreductase activity"/>
    <property type="evidence" value="ECO:0007669"/>
    <property type="project" value="UniProtKB-KW"/>
</dbReference>
<dbReference type="Pfam" id="PF00248">
    <property type="entry name" value="Aldo_ket_red"/>
    <property type="match status" value="1"/>
</dbReference>
<evidence type="ECO:0000313" key="3">
    <source>
        <dbReference type="EMBL" id="SEW26552.1"/>
    </source>
</evidence>
<dbReference type="InterPro" id="IPR023210">
    <property type="entry name" value="NADP_OxRdtase_dom"/>
</dbReference>
<keyword evidence="4" id="KW-1185">Reference proteome</keyword>
<sequence>MKKVKMGHSSLEVSLLGLGAINFGTTTDEAIAFEIMDRYVELGGNFIDTANNYAIWNGGDGSESEKTIGKWLKQRQNRDKLIVSTKLGALPKDMNKRDFSNMQGLSRKVILEEVNKSLEYLNTDSIDILYLHVDDYKTPQEETLETLDELIKKGCIKEIGCSNFRTWRIESARQICEKYGYRFFCSIQQRFSYLNPTIDAQFSPQVVYDQELQSYINWYKDLTLVAYSPLLGGQYNTTIIENDAYRTYYNEQKLQKLLQEQNDPNAWVLNYITKQHGGSVTLLTTSNVTHLEQMMKSICCIL</sequence>
<name>A0A1I0QHT7_9FIRM</name>
<evidence type="ECO:0000259" key="2">
    <source>
        <dbReference type="Pfam" id="PF00248"/>
    </source>
</evidence>
<proteinExistence type="predicted"/>
<dbReference type="EMBL" id="FOJI01000008">
    <property type="protein sequence ID" value="SEW26552.1"/>
    <property type="molecule type" value="Genomic_DNA"/>
</dbReference>
<dbReference type="Gene3D" id="3.20.20.100">
    <property type="entry name" value="NADP-dependent oxidoreductase domain"/>
    <property type="match status" value="1"/>
</dbReference>
<dbReference type="OrthoDB" id="9804790at2"/>
<dbReference type="AlphaFoldDB" id="A0A1I0QHT7"/>
<gene>
    <name evidence="3" type="ORF">SAMN05421659_10831</name>
</gene>
<dbReference type="SUPFAM" id="SSF51430">
    <property type="entry name" value="NAD(P)-linked oxidoreductase"/>
    <property type="match status" value="1"/>
</dbReference>
<dbReference type="PANTHER" id="PTHR43364:SF4">
    <property type="entry name" value="NAD(P)-LINKED OXIDOREDUCTASE SUPERFAMILY PROTEIN"/>
    <property type="match status" value="1"/>
</dbReference>
<organism evidence="3 4">
    <name type="scientific">[Clostridium] fimetarium</name>
    <dbReference type="NCBI Taxonomy" id="99656"/>
    <lineage>
        <taxon>Bacteria</taxon>
        <taxon>Bacillati</taxon>
        <taxon>Bacillota</taxon>
        <taxon>Clostridia</taxon>
        <taxon>Lachnospirales</taxon>
        <taxon>Lachnospiraceae</taxon>
    </lineage>
</organism>
<dbReference type="InterPro" id="IPR020471">
    <property type="entry name" value="AKR"/>
</dbReference>
<dbReference type="RefSeq" id="WP_092453957.1">
    <property type="nucleotide sequence ID" value="NZ_FOJI01000008.1"/>
</dbReference>
<protein>
    <submittedName>
        <fullName evidence="3">Predicted oxidoreductase</fullName>
    </submittedName>
</protein>
<accession>A0A1I0QHT7</accession>
<dbReference type="InterPro" id="IPR050523">
    <property type="entry name" value="AKR_Detox_Biosynth"/>
</dbReference>
<keyword evidence="1" id="KW-0560">Oxidoreductase</keyword>
<evidence type="ECO:0000256" key="1">
    <source>
        <dbReference type="ARBA" id="ARBA00023002"/>
    </source>
</evidence>
<reference evidence="3 4" key="1">
    <citation type="submission" date="2016-10" db="EMBL/GenBank/DDBJ databases">
        <authorList>
            <person name="de Groot N.N."/>
        </authorList>
    </citation>
    <scope>NUCLEOTIDE SEQUENCE [LARGE SCALE GENOMIC DNA]</scope>
    <source>
        <strain evidence="3 4">DSM 9179</strain>
    </source>
</reference>
<feature type="domain" description="NADP-dependent oxidoreductase" evidence="2">
    <location>
        <begin position="16"/>
        <end position="297"/>
    </location>
</feature>
<evidence type="ECO:0000313" key="4">
    <source>
        <dbReference type="Proteomes" id="UP000199701"/>
    </source>
</evidence>